<sequence>MNKLNVVLGASAFLALAAFAFSPSADARGYERGGDHRYHSRHHHRGGGYYRGPRVSIGFIAPVLPRNHVRVAVGGHPYYYHGGHFYRHGPRGYVVVNAPLGASVVTLPTSAVRVQVGGVTYYRYADAYYQWVPANRTYVVVAPPTPVAVVPAPVVAAPAAAPAPTTVPDTPNPGPDGFQPGQVVETLPTGYAAETINGIQYYRYGGNYFMPTQRDGREVYVVVKL</sequence>
<gene>
    <name evidence="2" type="ORF">ACCI49_10955</name>
</gene>
<dbReference type="Proteomes" id="UP001569428">
    <property type="component" value="Unassembled WGS sequence"/>
</dbReference>
<evidence type="ECO:0000313" key="2">
    <source>
        <dbReference type="EMBL" id="MFA0811437.1"/>
    </source>
</evidence>
<organism evidence="2 3">
    <name type="scientific">Microbulbifer epialgicus</name>
    <dbReference type="NCBI Taxonomy" id="393907"/>
    <lineage>
        <taxon>Bacteria</taxon>
        <taxon>Pseudomonadati</taxon>
        <taxon>Pseudomonadota</taxon>
        <taxon>Gammaproteobacteria</taxon>
        <taxon>Cellvibrionales</taxon>
        <taxon>Microbulbiferaceae</taxon>
        <taxon>Microbulbifer</taxon>
    </lineage>
</organism>
<evidence type="ECO:0000256" key="1">
    <source>
        <dbReference type="SAM" id="SignalP"/>
    </source>
</evidence>
<keyword evidence="3" id="KW-1185">Reference proteome</keyword>
<comment type="caution">
    <text evidence="2">The sequence shown here is derived from an EMBL/GenBank/DDBJ whole genome shotgun (WGS) entry which is preliminary data.</text>
</comment>
<feature type="chain" id="PRO_5045965239" evidence="1">
    <location>
        <begin position="28"/>
        <end position="225"/>
    </location>
</feature>
<dbReference type="Pfam" id="PF20125">
    <property type="entry name" value="DUF6515"/>
    <property type="match status" value="1"/>
</dbReference>
<feature type="signal peptide" evidence="1">
    <location>
        <begin position="1"/>
        <end position="27"/>
    </location>
</feature>
<dbReference type="InterPro" id="IPR045398">
    <property type="entry name" value="DUF6515"/>
</dbReference>
<dbReference type="RefSeq" id="WP_371839000.1">
    <property type="nucleotide sequence ID" value="NZ_JBGMEK010000020.1"/>
</dbReference>
<reference evidence="2 3" key="1">
    <citation type="submission" date="2024-08" db="EMBL/GenBank/DDBJ databases">
        <authorList>
            <person name="Ishaq N."/>
        </authorList>
    </citation>
    <scope>NUCLEOTIDE SEQUENCE [LARGE SCALE GENOMIC DNA]</scope>
    <source>
        <strain evidence="2 3">DSM 18651</strain>
    </source>
</reference>
<proteinExistence type="predicted"/>
<accession>A0ABV4NZI0</accession>
<evidence type="ECO:0000313" key="3">
    <source>
        <dbReference type="Proteomes" id="UP001569428"/>
    </source>
</evidence>
<name>A0ABV4NZI0_9GAMM</name>
<keyword evidence="1" id="KW-0732">Signal</keyword>
<protein>
    <submittedName>
        <fullName evidence="2">DUF6515 family protein</fullName>
    </submittedName>
</protein>
<dbReference type="EMBL" id="JBGMEK010000020">
    <property type="protein sequence ID" value="MFA0811437.1"/>
    <property type="molecule type" value="Genomic_DNA"/>
</dbReference>